<proteinExistence type="predicted"/>
<feature type="compositionally biased region" description="Low complexity" evidence="1">
    <location>
        <begin position="441"/>
        <end position="450"/>
    </location>
</feature>
<feature type="compositionally biased region" description="Low complexity" evidence="1">
    <location>
        <begin position="398"/>
        <end position="412"/>
    </location>
</feature>
<sequence length="767" mass="82409">MASATTGLYGGEGGAGGKIRKPPRGPAASPYARPMSQSKTATNSSAADGGWLSKIVHPARRLIASSASRFLPSFFSPSPPQLESTITDDHGTNKCFREQEQKADNEDQNCDLRLDPSKSLRGAGPSKVADQLTNFAASNKGIQEKEDNMCDNSGLSKIEELLKGKNFSRDEINRLTEILHSRAANLSNSEGEKKEASSLVGKIDSTLLTLENPGETIKKKEEEQNGSAWVVSTPHLELTIPDEIGASPVEIAKAYMGSRMTETGLPSQSMISKKGSLLRGDESASKPFFLSPSPKPSVCWPGAIIQEQSGYMTPQVRRGNFSLQKFPRTPYSRSVYSKPQSKLTELQGGGSTSLKISTPLQKSQTSVYGQNTLVKGSSSFNGYGSAGPIRRVRHRFVSQSASRGPSSLRSSQTVPPAAEDADIPGTSFPVMKKNSVHGTTSSSSKHFSLSNKPDSFEVSTPTAHPRSTLMAKQILEHLDRTVPSPKDKAAELKLASSWRKTTRSEVATILSNEQISSTHAAFFDSDKNASLIDHSLSQGNQDKGNLLSEVQTQDMTGNEAADSVNNTASASSDLGKSGTSSESAAWPYLNFNQSSDSQAKAHEEAAMRFSNTQKGHGQLWPFKNQMEGQDVVKDSNAAASVSKNPPLKPLFLPSKPVLPSTSVDKHDPKSTFTLDNNTSFSFPISSSSNILPEPPTPSVMPSMLQPKEGADIPSFTFGSKRSGVSLVFSFPSTSSAPVSDDSSNLKFIFGSEKKRISFAMRKDAVCY</sequence>
<evidence type="ECO:0000256" key="1">
    <source>
        <dbReference type="SAM" id="MobiDB-lite"/>
    </source>
</evidence>
<evidence type="ECO:0000313" key="3">
    <source>
        <dbReference type="Proteomes" id="UP001370490"/>
    </source>
</evidence>
<organism evidence="2 3">
    <name type="scientific">Dillenia turbinata</name>
    <dbReference type="NCBI Taxonomy" id="194707"/>
    <lineage>
        <taxon>Eukaryota</taxon>
        <taxon>Viridiplantae</taxon>
        <taxon>Streptophyta</taxon>
        <taxon>Embryophyta</taxon>
        <taxon>Tracheophyta</taxon>
        <taxon>Spermatophyta</taxon>
        <taxon>Magnoliopsida</taxon>
        <taxon>eudicotyledons</taxon>
        <taxon>Gunneridae</taxon>
        <taxon>Pentapetalae</taxon>
        <taxon>Dilleniales</taxon>
        <taxon>Dilleniaceae</taxon>
        <taxon>Dillenia</taxon>
    </lineage>
</organism>
<dbReference type="Proteomes" id="UP001370490">
    <property type="component" value="Unassembled WGS sequence"/>
</dbReference>
<feature type="compositionally biased region" description="Polar residues" evidence="1">
    <location>
        <begin position="35"/>
        <end position="46"/>
    </location>
</feature>
<dbReference type="PANTHER" id="PTHR33416:SF18">
    <property type="entry name" value="NUCLEOPORIN-LIKE PROTEIN"/>
    <property type="match status" value="1"/>
</dbReference>
<dbReference type="PANTHER" id="PTHR33416">
    <property type="entry name" value="NUCLEAR PORE COMPLEX PROTEIN NUP1"/>
    <property type="match status" value="1"/>
</dbReference>
<dbReference type="EMBL" id="JBAMMX010000003">
    <property type="protein sequence ID" value="KAK6945112.1"/>
    <property type="molecule type" value="Genomic_DNA"/>
</dbReference>
<feature type="region of interest" description="Disordered" evidence="1">
    <location>
        <begin position="398"/>
        <end position="464"/>
    </location>
</feature>
<evidence type="ECO:0008006" key="4">
    <source>
        <dbReference type="Google" id="ProtNLM"/>
    </source>
</evidence>
<reference evidence="2 3" key="1">
    <citation type="submission" date="2023-12" db="EMBL/GenBank/DDBJ databases">
        <title>A high-quality genome assembly for Dillenia turbinata (Dilleniales).</title>
        <authorList>
            <person name="Chanderbali A."/>
        </authorList>
    </citation>
    <scope>NUCLEOTIDE SEQUENCE [LARGE SCALE GENOMIC DNA]</scope>
    <source>
        <strain evidence="2">LSX21</strain>
        <tissue evidence="2">Leaf</tissue>
    </source>
</reference>
<feature type="region of interest" description="Disordered" evidence="1">
    <location>
        <begin position="1"/>
        <end position="50"/>
    </location>
</feature>
<feature type="region of interest" description="Disordered" evidence="1">
    <location>
        <begin position="558"/>
        <end position="579"/>
    </location>
</feature>
<comment type="caution">
    <text evidence="2">The sequence shown here is derived from an EMBL/GenBank/DDBJ whole genome shotgun (WGS) entry which is preliminary data.</text>
</comment>
<accession>A0AAN8WB67</accession>
<evidence type="ECO:0000313" key="2">
    <source>
        <dbReference type="EMBL" id="KAK6945112.1"/>
    </source>
</evidence>
<feature type="region of interest" description="Disordered" evidence="1">
    <location>
        <begin position="332"/>
        <end position="356"/>
    </location>
</feature>
<protein>
    <recommendedName>
        <fullName evidence="4">Nuclear pore complex protein NUP1</fullName>
    </recommendedName>
</protein>
<feature type="compositionally biased region" description="Gly residues" evidence="1">
    <location>
        <begin position="8"/>
        <end position="17"/>
    </location>
</feature>
<gene>
    <name evidence="2" type="ORF">RJ641_026214</name>
</gene>
<feature type="compositionally biased region" description="Polar residues" evidence="1">
    <location>
        <begin position="563"/>
        <end position="579"/>
    </location>
</feature>
<name>A0AAN8WB67_9MAGN</name>
<dbReference type="AlphaFoldDB" id="A0AAN8WB67"/>
<feature type="compositionally biased region" description="Polar residues" evidence="1">
    <location>
        <begin position="451"/>
        <end position="462"/>
    </location>
</feature>
<feature type="region of interest" description="Disordered" evidence="1">
    <location>
        <begin position="73"/>
        <end position="92"/>
    </location>
</feature>
<feature type="compositionally biased region" description="Polar residues" evidence="1">
    <location>
        <begin position="332"/>
        <end position="344"/>
    </location>
</feature>
<dbReference type="GO" id="GO:0071763">
    <property type="term" value="P:nuclear membrane organization"/>
    <property type="evidence" value="ECO:0007669"/>
    <property type="project" value="TreeGrafter"/>
</dbReference>
<keyword evidence="3" id="KW-1185">Reference proteome</keyword>
<dbReference type="GO" id="GO:0005635">
    <property type="term" value="C:nuclear envelope"/>
    <property type="evidence" value="ECO:0007669"/>
    <property type="project" value="TreeGrafter"/>
</dbReference>